<evidence type="ECO:0000256" key="1">
    <source>
        <dbReference type="SAM" id="MobiDB-lite"/>
    </source>
</evidence>
<gene>
    <name evidence="2" type="ORF">AKAW2_10958A</name>
    <name evidence="3" type="ORF">RIB2604_01709880</name>
</gene>
<feature type="region of interest" description="Disordered" evidence="1">
    <location>
        <begin position="80"/>
        <end position="106"/>
    </location>
</feature>
<reference evidence="4" key="2">
    <citation type="submission" date="2016-02" db="EMBL/GenBank/DDBJ databases">
        <title>Genome sequencing of Aspergillus luchuensis NBRC 4314.</title>
        <authorList>
            <person name="Yamada O."/>
        </authorList>
    </citation>
    <scope>NUCLEOTIDE SEQUENCE [LARGE SCALE GENOMIC DNA]</scope>
    <source>
        <strain evidence="4">RIB 2604</strain>
    </source>
</reference>
<dbReference type="Proteomes" id="UP000661280">
    <property type="component" value="Chromosome 1"/>
</dbReference>
<dbReference type="KEGG" id="aluc:AKAW2_10958A"/>
<proteinExistence type="predicted"/>
<accession>A0A146FDA6</accession>
<feature type="compositionally biased region" description="Basic residues" evidence="1">
    <location>
        <begin position="90"/>
        <end position="103"/>
    </location>
</feature>
<keyword evidence="5" id="KW-1185">Reference proteome</keyword>
<reference evidence="2" key="3">
    <citation type="submission" date="2021-01" db="EMBL/GenBank/DDBJ databases">
        <authorList>
            <consortium name="Aspergillus luchuensis mut. kawachii IFO 4304 genome sequencing consortium"/>
            <person name="Kazuki M."/>
            <person name="Futagami T."/>
        </authorList>
    </citation>
    <scope>NUCLEOTIDE SEQUENCE</scope>
    <source>
        <strain evidence="2">IFO 4308</strain>
    </source>
</reference>
<dbReference type="AlphaFoldDB" id="A0A146FDA6"/>
<name>A0A146FDA6_ASPKA</name>
<reference evidence="3 4" key="1">
    <citation type="journal article" date="2016" name="DNA Res.">
        <title>Genome sequence of Aspergillus luchuensis NBRC 4314.</title>
        <authorList>
            <person name="Yamada O."/>
            <person name="Machida M."/>
            <person name="Hosoyama A."/>
            <person name="Goto M."/>
            <person name="Takahashi T."/>
            <person name="Futagami T."/>
            <person name="Yamagata Y."/>
            <person name="Takeuchi M."/>
            <person name="Kobayashi T."/>
            <person name="Koike H."/>
            <person name="Abe K."/>
            <person name="Asai K."/>
            <person name="Arita M."/>
            <person name="Fujita N."/>
            <person name="Fukuda K."/>
            <person name="Higa K."/>
            <person name="Horikawa H."/>
            <person name="Ishikawa T."/>
            <person name="Jinno K."/>
            <person name="Kato Y."/>
            <person name="Kirimura K."/>
            <person name="Mizutani O."/>
            <person name="Nakasone K."/>
            <person name="Sano M."/>
            <person name="Shiraishi Y."/>
            <person name="Tsukahara M."/>
            <person name="Gomi K."/>
        </authorList>
    </citation>
    <scope>NUCLEOTIDE SEQUENCE [LARGE SCALE GENOMIC DNA]</scope>
    <source>
        <strain evidence="3 4">RIB 2604</strain>
    </source>
</reference>
<organism evidence="3 4">
    <name type="scientific">Aspergillus kawachii</name>
    <name type="common">White koji mold</name>
    <name type="synonym">Aspergillus awamori var. kawachi</name>
    <dbReference type="NCBI Taxonomy" id="1069201"/>
    <lineage>
        <taxon>Eukaryota</taxon>
        <taxon>Fungi</taxon>
        <taxon>Dikarya</taxon>
        <taxon>Ascomycota</taxon>
        <taxon>Pezizomycotina</taxon>
        <taxon>Eurotiomycetes</taxon>
        <taxon>Eurotiomycetidae</taxon>
        <taxon>Eurotiales</taxon>
        <taxon>Aspergillaceae</taxon>
        <taxon>Aspergillus</taxon>
        <taxon>Aspergillus subgen. Circumdati</taxon>
    </lineage>
</organism>
<dbReference type="RefSeq" id="XP_041537678.1">
    <property type="nucleotide sequence ID" value="XM_041692967.1"/>
</dbReference>
<dbReference type="Proteomes" id="UP000075230">
    <property type="component" value="Unassembled WGS sequence"/>
</dbReference>
<evidence type="ECO:0000313" key="3">
    <source>
        <dbReference type="EMBL" id="GAT23847.1"/>
    </source>
</evidence>
<dbReference type="EMBL" id="AP024425">
    <property type="protein sequence ID" value="BCR93912.1"/>
    <property type="molecule type" value="Genomic_DNA"/>
</dbReference>
<evidence type="ECO:0000313" key="5">
    <source>
        <dbReference type="Proteomes" id="UP000661280"/>
    </source>
</evidence>
<dbReference type="EMBL" id="BCWF01000017">
    <property type="protein sequence ID" value="GAT23847.1"/>
    <property type="molecule type" value="Genomic_DNA"/>
</dbReference>
<reference evidence="2" key="4">
    <citation type="submission" date="2021-02" db="EMBL/GenBank/DDBJ databases">
        <title>Aspergillus luchuensis mut. kawachii IFO 4304 genome sequence.</title>
        <authorList>
            <person name="Mori K."/>
            <person name="Kadooka C."/>
            <person name="Goto M."/>
            <person name="Futagami T."/>
        </authorList>
    </citation>
    <scope>NUCLEOTIDE SEQUENCE</scope>
    <source>
        <strain evidence="2">IFO 4308</strain>
    </source>
</reference>
<evidence type="ECO:0000313" key="4">
    <source>
        <dbReference type="Proteomes" id="UP000075230"/>
    </source>
</evidence>
<dbReference type="GeneID" id="64955237"/>
<protein>
    <submittedName>
        <fullName evidence="3">Endo-polygalacturonase D</fullName>
    </submittedName>
</protein>
<sequence length="244" mass="26206">MFDDGLASQNKTTPWCCQAWYRKLRGTDALHSGADLQNRSKYHTTVAVTRKGSYWISGVAVSVRGLHGWMVGWIDWQGSGPMGGQERPTHRIKGPKKQKKGGKKQPAEQSLFCSYYAISRSASVKFLHGGKEGGNSKPATASEDVSLSQTQNHCLLPPACRLTPSSILGAAALKNSNAKGYTHTKRQVRIVESTSLSSIPGSPCFSCSLAPKPECSMVGGGDGSGVSSIEQPWKLLKKSQSLVP</sequence>
<evidence type="ECO:0000313" key="2">
    <source>
        <dbReference type="EMBL" id="BCR93912.1"/>
    </source>
</evidence>